<dbReference type="GO" id="GO:0005743">
    <property type="term" value="C:mitochondrial inner membrane"/>
    <property type="evidence" value="ECO:0007669"/>
    <property type="project" value="UniProtKB-SubCell"/>
</dbReference>
<dbReference type="Pfam" id="PF10231">
    <property type="entry name" value="COA8"/>
    <property type="match status" value="1"/>
</dbReference>
<keyword evidence="6" id="KW-0472">Membrane</keyword>
<dbReference type="PANTHER" id="PTHR31107">
    <property type="entry name" value="APOPTOGENIC PROTEIN 1, MITOCHONDRIAL"/>
    <property type="match status" value="1"/>
</dbReference>
<evidence type="ECO:0000313" key="8">
    <source>
        <dbReference type="Proteomes" id="UP000663888"/>
    </source>
</evidence>
<sequence length="189" mass="21648">MSVLRRNKDVLFAFTRFVRTKAHSSSQLGSTEAFVGPPDPISNIRPILRANLTELGLQRAHPYSLSEFSRQEVVGYSASSLHERHIEAFNHSFWTDVGPINSQKKRLSCSLLQVNTRFNAARQKILDSHPPVDPGKDTSARDAALEADLAAFYRSWLAEEDARFRAYILRYYVEQVRGIWLVFRSYWSS</sequence>
<dbReference type="GO" id="GO:0097193">
    <property type="term" value="P:intrinsic apoptotic signaling pathway"/>
    <property type="evidence" value="ECO:0007669"/>
    <property type="project" value="InterPro"/>
</dbReference>
<comment type="caution">
    <text evidence="7">The sequence shown here is derived from an EMBL/GenBank/DDBJ whole genome shotgun (WGS) entry which is preliminary data.</text>
</comment>
<dbReference type="EMBL" id="CAJMWX010001068">
    <property type="protein sequence ID" value="CAE6464916.1"/>
    <property type="molecule type" value="Genomic_DNA"/>
</dbReference>
<dbReference type="InterPro" id="IPR018796">
    <property type="entry name" value="COA8"/>
</dbReference>
<evidence type="ECO:0000256" key="6">
    <source>
        <dbReference type="ARBA" id="ARBA00023136"/>
    </source>
</evidence>
<dbReference type="Proteomes" id="UP000663888">
    <property type="component" value="Unassembled WGS sequence"/>
</dbReference>
<evidence type="ECO:0000256" key="2">
    <source>
        <dbReference type="ARBA" id="ARBA00005453"/>
    </source>
</evidence>
<evidence type="ECO:0000256" key="1">
    <source>
        <dbReference type="ARBA" id="ARBA00004443"/>
    </source>
</evidence>
<gene>
    <name evidence="7" type="ORF">RDB_LOCUS97053</name>
</gene>
<keyword evidence="4" id="KW-0809">Transit peptide</keyword>
<comment type="subcellular location">
    <subcellularLocation>
        <location evidence="1">Mitochondrion inner membrane</location>
        <topology evidence="1">Peripheral membrane protein</topology>
        <orientation evidence="1">Matrix side</orientation>
    </subcellularLocation>
</comment>
<name>A0A8H3BT28_9AGAM</name>
<dbReference type="AlphaFoldDB" id="A0A8H3BT28"/>
<keyword evidence="3" id="KW-0999">Mitochondrion inner membrane</keyword>
<evidence type="ECO:0000256" key="5">
    <source>
        <dbReference type="ARBA" id="ARBA00023128"/>
    </source>
</evidence>
<accession>A0A8H3BT28</accession>
<proteinExistence type="inferred from homology"/>
<comment type="similarity">
    <text evidence="2">Belongs to the COA8 family.</text>
</comment>
<keyword evidence="5" id="KW-0496">Mitochondrion</keyword>
<protein>
    <submittedName>
        <fullName evidence="7">Uncharacterized protein</fullName>
    </submittedName>
</protein>
<evidence type="ECO:0000313" key="7">
    <source>
        <dbReference type="EMBL" id="CAE6464916.1"/>
    </source>
</evidence>
<evidence type="ECO:0000256" key="4">
    <source>
        <dbReference type="ARBA" id="ARBA00022946"/>
    </source>
</evidence>
<reference evidence="7" key="1">
    <citation type="submission" date="2021-01" db="EMBL/GenBank/DDBJ databases">
        <authorList>
            <person name="Kaushik A."/>
        </authorList>
    </citation>
    <scope>NUCLEOTIDE SEQUENCE</scope>
    <source>
        <strain evidence="7">AG4-R118</strain>
    </source>
</reference>
<evidence type="ECO:0000256" key="3">
    <source>
        <dbReference type="ARBA" id="ARBA00022792"/>
    </source>
</evidence>
<organism evidence="7 8">
    <name type="scientific">Rhizoctonia solani</name>
    <dbReference type="NCBI Taxonomy" id="456999"/>
    <lineage>
        <taxon>Eukaryota</taxon>
        <taxon>Fungi</taxon>
        <taxon>Dikarya</taxon>
        <taxon>Basidiomycota</taxon>
        <taxon>Agaricomycotina</taxon>
        <taxon>Agaricomycetes</taxon>
        <taxon>Cantharellales</taxon>
        <taxon>Ceratobasidiaceae</taxon>
        <taxon>Rhizoctonia</taxon>
    </lineage>
</organism>
<dbReference type="PANTHER" id="PTHR31107:SF2">
    <property type="entry name" value="CYTOCHROME C OXIDASE ASSEMBLY FACTOR 8"/>
    <property type="match status" value="1"/>
</dbReference>